<dbReference type="SUPFAM" id="SSF49723">
    <property type="entry name" value="Lipase/lipooxygenase domain (PLAT/LH2 domain)"/>
    <property type="match status" value="1"/>
</dbReference>
<name>A0A1W7RAZ7_9SCOR</name>
<dbReference type="SUPFAM" id="SSF48484">
    <property type="entry name" value="Lipoxigenase"/>
    <property type="match status" value="1"/>
</dbReference>
<dbReference type="GO" id="GO:0046872">
    <property type="term" value="F:metal ion binding"/>
    <property type="evidence" value="ECO:0007669"/>
    <property type="project" value="UniProtKB-KW"/>
</dbReference>
<dbReference type="InterPro" id="IPR001024">
    <property type="entry name" value="PLAT/LH2_dom"/>
</dbReference>
<dbReference type="PROSITE" id="PS50095">
    <property type="entry name" value="PLAT"/>
    <property type="match status" value="1"/>
</dbReference>
<dbReference type="EMBL" id="GFAH01000081">
    <property type="protein sequence ID" value="JAV48308.1"/>
    <property type="molecule type" value="Transcribed_RNA"/>
</dbReference>
<dbReference type="Gene3D" id="1.20.245.10">
    <property type="entry name" value="Lipoxygenase-1, Domain 5"/>
    <property type="match status" value="1"/>
</dbReference>
<evidence type="ECO:0000313" key="8">
    <source>
        <dbReference type="EMBL" id="JAV48308.1"/>
    </source>
</evidence>
<organism evidence="8">
    <name type="scientific">Hadrurus spadix</name>
    <dbReference type="NCBI Taxonomy" id="141984"/>
    <lineage>
        <taxon>Eukaryota</taxon>
        <taxon>Metazoa</taxon>
        <taxon>Ecdysozoa</taxon>
        <taxon>Arthropoda</taxon>
        <taxon>Chelicerata</taxon>
        <taxon>Arachnida</taxon>
        <taxon>Scorpiones</taxon>
        <taxon>Iurida</taxon>
        <taxon>Iuroidea</taxon>
        <taxon>Hadrurus</taxon>
    </lineage>
</organism>
<dbReference type="PROSITE" id="PS00081">
    <property type="entry name" value="LIPOXYGENASE_2"/>
    <property type="match status" value="1"/>
</dbReference>
<feature type="domain" description="Lipoxygenase" evidence="7">
    <location>
        <begin position="129"/>
        <end position="674"/>
    </location>
</feature>
<evidence type="ECO:0000256" key="4">
    <source>
        <dbReference type="ARBA" id="ARBA00023098"/>
    </source>
</evidence>
<evidence type="ECO:0000259" key="7">
    <source>
        <dbReference type="PROSITE" id="PS51393"/>
    </source>
</evidence>
<accession>A0A1W7RAZ7</accession>
<dbReference type="InterPro" id="IPR036226">
    <property type="entry name" value="LipOase_C_sf"/>
</dbReference>
<feature type="domain" description="PLAT" evidence="6">
    <location>
        <begin position="15"/>
        <end position="133"/>
    </location>
</feature>
<evidence type="ECO:0000256" key="5">
    <source>
        <dbReference type="PROSITE-ProRule" id="PRU00152"/>
    </source>
</evidence>
<evidence type="ECO:0000256" key="2">
    <source>
        <dbReference type="ARBA" id="ARBA00022964"/>
    </source>
</evidence>
<protein>
    <submittedName>
        <fullName evidence="8">Arachidonate 15-lipoxygenase B</fullName>
    </submittedName>
</protein>
<dbReference type="SMART" id="SM00308">
    <property type="entry name" value="LH2"/>
    <property type="match status" value="1"/>
</dbReference>
<sequence>MGQWVSSFQVAEGSRQLLLHVRTGDRKGAGTDANVWLIVYDANDRKSPIIKLNRKFKNDNERGAVNTYTAYVALEFGKPDKIELWRDSFGIGDNWFLERIDVEDQENGEFSHFPVHRWIKSNRRYLLCEYDCCLPQHADSQHNRRQEVKEKRCCYDIHFHIKNGPAQVRCLPEDETFSDDYQWDIVKTKTRLLVHTKVIRWTTDKWKSLENLKRVYKFSLGEPNAMQYWSEDKWFGLQRTQGTNPVLLNLCEKIPSKFAVESKMVEPFLEGRTLEKAIEDKKIFIIDLAILEGITTRDNKVLCKPFALFYLNKQDELMPIAIQLFQEPGPENPVFLPSDPTYTWLLAKMFYNNADATYHQACTHLGFTHLLMEGVVVCTHRNLSPSHPLFKLMAPHFLFLLAINSRGLSKLISPGGWVDKTMSVGTAGMFQLIAKGLDTWSLDVDGTIPESIRKRGVLDPAILPNYPYRDNAIAIWDAIKRYVTKVVTHFYDCEEKIIHDYELQQWREELIKDKRSGGVGIKGIPGDENGKFTSVNEIVDVITVIISTCSIGHAAANFQQYDDYAFPPNYPSILSGDAPKDKTPLTEEDILIQLPNKTTTLDVMVITKLLSSKGTNSLGDFEVQYLFDPISVKAANEFRQELREISDKIKFCNKTKEHPYHWLDPDIVPNSISI</sequence>
<dbReference type="Gene3D" id="2.40.180.10">
    <property type="entry name" value="Catalase core domain"/>
    <property type="match status" value="1"/>
</dbReference>
<keyword evidence="3" id="KW-0560">Oxidoreductase</keyword>
<dbReference type="PANTHER" id="PTHR11771">
    <property type="entry name" value="LIPOXYGENASE"/>
    <property type="match status" value="1"/>
</dbReference>
<keyword evidence="2" id="KW-0223">Dioxygenase</keyword>
<dbReference type="PROSITE" id="PS51393">
    <property type="entry name" value="LIPOXYGENASE_3"/>
    <property type="match status" value="1"/>
</dbReference>
<proteinExistence type="predicted"/>
<dbReference type="GO" id="GO:0016702">
    <property type="term" value="F:oxidoreductase activity, acting on single donors with incorporation of molecular oxygen, incorporation of two atoms of oxygen"/>
    <property type="evidence" value="ECO:0007669"/>
    <property type="project" value="InterPro"/>
</dbReference>
<dbReference type="PRINTS" id="PR00087">
    <property type="entry name" value="LIPOXYGENASE"/>
</dbReference>
<evidence type="ECO:0000256" key="3">
    <source>
        <dbReference type="ARBA" id="ARBA00023002"/>
    </source>
</evidence>
<comment type="caution">
    <text evidence="5">Lacks conserved residue(s) required for the propagation of feature annotation.</text>
</comment>
<keyword evidence="4" id="KW-0443">Lipid metabolism</keyword>
<keyword evidence="1" id="KW-0479">Metal-binding</keyword>
<evidence type="ECO:0000256" key="1">
    <source>
        <dbReference type="ARBA" id="ARBA00022723"/>
    </source>
</evidence>
<dbReference type="Pfam" id="PF00305">
    <property type="entry name" value="Lipoxygenase"/>
    <property type="match status" value="1"/>
</dbReference>
<dbReference type="Pfam" id="PF01477">
    <property type="entry name" value="PLAT"/>
    <property type="match status" value="1"/>
</dbReference>
<dbReference type="InterPro" id="IPR036392">
    <property type="entry name" value="PLAT/LH2_dom_sf"/>
</dbReference>
<dbReference type="InterPro" id="IPR020834">
    <property type="entry name" value="LipOase_CS"/>
</dbReference>
<dbReference type="GO" id="GO:0034440">
    <property type="term" value="P:lipid oxidation"/>
    <property type="evidence" value="ECO:0007669"/>
    <property type="project" value="InterPro"/>
</dbReference>
<reference evidence="8" key="1">
    <citation type="submission" date="2016-11" db="EMBL/GenBank/DDBJ databases">
        <title>Venom-gland transcriptomics and venom proteomics of the black-back scorpion (Hadrurus spadix) reveal detectability challenges and an unexplored realm of animal toxin diversity.</title>
        <authorList>
            <person name="Rokyta D.R."/>
            <person name="Ward M.J."/>
        </authorList>
    </citation>
    <scope>NUCLEOTIDE SEQUENCE</scope>
    <source>
        <tissue evidence="8">Venom gland</tissue>
    </source>
</reference>
<dbReference type="AlphaFoldDB" id="A0A1W7RAZ7"/>
<dbReference type="InterPro" id="IPR000907">
    <property type="entry name" value="LipOase"/>
</dbReference>
<evidence type="ECO:0000259" key="6">
    <source>
        <dbReference type="PROSITE" id="PS50095"/>
    </source>
</evidence>
<dbReference type="Gene3D" id="3.10.450.60">
    <property type="match status" value="1"/>
</dbReference>
<dbReference type="InterPro" id="IPR013819">
    <property type="entry name" value="LipOase_C"/>
</dbReference>